<dbReference type="InterPro" id="IPR032675">
    <property type="entry name" value="LRR_dom_sf"/>
</dbReference>
<dbReference type="Proteomes" id="UP000824890">
    <property type="component" value="Unassembled WGS sequence"/>
</dbReference>
<sequence length="221" mass="25344">MLWKNKNTFNFEGKEYEAEDTVTKCREESRRWTEVVTAAKAETGNRNQRPRDGNVWKVPESERVKCNIGISWSKATCKAGLVWIVKNSEGETLLHSIRDINGVSSLLETRRLGLIWAAESMNSHRLQKVCFELEDYELRSLLKSLNARCFNDLICEQFLWNFTKRWELSGTIPLALGNLSRLTELQMSGNVFSGSIPRELGSLTDLQIALNLSFRYTFSAQ</sequence>
<evidence type="ECO:0000313" key="2">
    <source>
        <dbReference type="Proteomes" id="UP000824890"/>
    </source>
</evidence>
<name>A0ABQ8A0E9_BRANA</name>
<dbReference type="InterPro" id="IPR052929">
    <property type="entry name" value="RNase_H-like_EbsB-rel"/>
</dbReference>
<accession>A0ABQ8A0E9</accession>
<proteinExistence type="predicted"/>
<reference evidence="1 2" key="1">
    <citation type="submission" date="2021-05" db="EMBL/GenBank/DDBJ databases">
        <title>Genome Assembly of Synthetic Allotetraploid Brassica napus Reveals Homoeologous Exchanges between Subgenomes.</title>
        <authorList>
            <person name="Davis J.T."/>
        </authorList>
    </citation>
    <scope>NUCLEOTIDE SEQUENCE [LARGE SCALE GENOMIC DNA]</scope>
    <source>
        <strain evidence="2">cv. Da-Ae</strain>
        <tissue evidence="1">Seedling</tissue>
    </source>
</reference>
<dbReference type="SUPFAM" id="SSF52058">
    <property type="entry name" value="L domain-like"/>
    <property type="match status" value="1"/>
</dbReference>
<gene>
    <name evidence="1" type="ORF">HID58_062076</name>
</gene>
<dbReference type="PANTHER" id="PTHR47074">
    <property type="entry name" value="BNAC02G40300D PROTEIN"/>
    <property type="match status" value="1"/>
</dbReference>
<protein>
    <submittedName>
        <fullName evidence="1">Uncharacterized protein</fullName>
    </submittedName>
</protein>
<organism evidence="1 2">
    <name type="scientific">Brassica napus</name>
    <name type="common">Rape</name>
    <dbReference type="NCBI Taxonomy" id="3708"/>
    <lineage>
        <taxon>Eukaryota</taxon>
        <taxon>Viridiplantae</taxon>
        <taxon>Streptophyta</taxon>
        <taxon>Embryophyta</taxon>
        <taxon>Tracheophyta</taxon>
        <taxon>Spermatophyta</taxon>
        <taxon>Magnoliopsida</taxon>
        <taxon>eudicotyledons</taxon>
        <taxon>Gunneridae</taxon>
        <taxon>Pentapetalae</taxon>
        <taxon>rosids</taxon>
        <taxon>malvids</taxon>
        <taxon>Brassicales</taxon>
        <taxon>Brassicaceae</taxon>
        <taxon>Brassiceae</taxon>
        <taxon>Brassica</taxon>
    </lineage>
</organism>
<evidence type="ECO:0000313" key="1">
    <source>
        <dbReference type="EMBL" id="KAH0885980.1"/>
    </source>
</evidence>
<dbReference type="PANTHER" id="PTHR47074:SF49">
    <property type="entry name" value="POLYNUCLEOTIDYL TRANSFERASE, RIBONUCLEASE H-LIKE SUPERFAMILY PROTEIN"/>
    <property type="match status" value="1"/>
</dbReference>
<comment type="caution">
    <text evidence="1">The sequence shown here is derived from an EMBL/GenBank/DDBJ whole genome shotgun (WGS) entry which is preliminary data.</text>
</comment>
<dbReference type="Gene3D" id="3.80.10.10">
    <property type="entry name" value="Ribonuclease Inhibitor"/>
    <property type="match status" value="1"/>
</dbReference>
<dbReference type="EMBL" id="JAGKQM010000014">
    <property type="protein sequence ID" value="KAH0885980.1"/>
    <property type="molecule type" value="Genomic_DNA"/>
</dbReference>
<keyword evidence="2" id="KW-1185">Reference proteome</keyword>